<accession>A0A176VUF9</accession>
<dbReference type="InterPro" id="IPR051824">
    <property type="entry name" value="LRR_Rcpt-Like_S/T_Kinase"/>
</dbReference>
<dbReference type="Pfam" id="PF07714">
    <property type="entry name" value="PK_Tyr_Ser-Thr"/>
    <property type="match status" value="1"/>
</dbReference>
<dbReference type="PANTHER" id="PTHR48006:SF84">
    <property type="entry name" value="REPEAT TRANSMEMBRANE PROTEIN KINASE, PUTATIVE, EXPRESSED-RELATED"/>
    <property type="match status" value="1"/>
</dbReference>
<dbReference type="EMBL" id="LVLJ01002613">
    <property type="protein sequence ID" value="OAE24387.1"/>
    <property type="molecule type" value="Genomic_DNA"/>
</dbReference>
<evidence type="ECO:0000313" key="2">
    <source>
        <dbReference type="EMBL" id="OAE24387.1"/>
    </source>
</evidence>
<reference evidence="2" key="1">
    <citation type="submission" date="2016-03" db="EMBL/GenBank/DDBJ databases">
        <title>Mechanisms controlling the formation of the plant cell surface in tip-growing cells are functionally conserved among land plants.</title>
        <authorList>
            <person name="Honkanen S."/>
            <person name="Jones V.A."/>
            <person name="Morieri G."/>
            <person name="Champion C."/>
            <person name="Hetherington A.J."/>
            <person name="Kelly S."/>
            <person name="Saint-Marcoux D."/>
            <person name="Proust H."/>
            <person name="Prescott H."/>
            <person name="Dolan L."/>
        </authorList>
    </citation>
    <scope>NUCLEOTIDE SEQUENCE [LARGE SCALE GENOMIC DNA]</scope>
    <source>
        <tissue evidence="2">Whole gametophyte</tissue>
    </source>
</reference>
<dbReference type="InterPro" id="IPR001245">
    <property type="entry name" value="Ser-Thr/Tyr_kinase_cat_dom"/>
</dbReference>
<protein>
    <recommendedName>
        <fullName evidence="1">Serine-threonine/tyrosine-protein kinase catalytic domain-containing protein</fullName>
    </recommendedName>
</protein>
<comment type="caution">
    <text evidence="2">The sequence shown here is derived from an EMBL/GenBank/DDBJ whole genome shotgun (WGS) entry which is preliminary data.</text>
</comment>
<dbReference type="SUPFAM" id="SSF56112">
    <property type="entry name" value="Protein kinase-like (PK-like)"/>
    <property type="match status" value="1"/>
</dbReference>
<keyword evidence="3" id="KW-1185">Reference proteome</keyword>
<dbReference type="AlphaFoldDB" id="A0A176VUF9"/>
<dbReference type="InterPro" id="IPR011009">
    <property type="entry name" value="Kinase-like_dom_sf"/>
</dbReference>
<feature type="domain" description="Serine-threonine/tyrosine-protein kinase catalytic" evidence="1">
    <location>
        <begin position="3"/>
        <end position="77"/>
    </location>
</feature>
<name>A0A176VUF9_MARPO</name>
<gene>
    <name evidence="2" type="ORF">AXG93_4343s1570</name>
</gene>
<sequence length="118" mass="12914">MGILPLVGYCLESRQEILVYDYMSQGTLNDHLHHAGTQPLTLKTASTDQPTARTPLSWKTRLDIVIGSARSLEYLPKEMSGVSTAIKGTIGYLDPEYASLSSGSRSTCPVWLLAQSKK</sequence>
<evidence type="ECO:0000313" key="3">
    <source>
        <dbReference type="Proteomes" id="UP000077202"/>
    </source>
</evidence>
<dbReference type="Proteomes" id="UP000077202">
    <property type="component" value="Unassembled WGS sequence"/>
</dbReference>
<dbReference type="GO" id="GO:0004672">
    <property type="term" value="F:protein kinase activity"/>
    <property type="evidence" value="ECO:0007669"/>
    <property type="project" value="InterPro"/>
</dbReference>
<dbReference type="Gene3D" id="1.10.510.10">
    <property type="entry name" value="Transferase(Phosphotransferase) domain 1"/>
    <property type="match status" value="1"/>
</dbReference>
<dbReference type="PANTHER" id="PTHR48006">
    <property type="entry name" value="LEUCINE-RICH REPEAT-CONTAINING PROTEIN DDB_G0281931-RELATED"/>
    <property type="match status" value="1"/>
</dbReference>
<organism evidence="2 3">
    <name type="scientific">Marchantia polymorpha subsp. ruderalis</name>
    <dbReference type="NCBI Taxonomy" id="1480154"/>
    <lineage>
        <taxon>Eukaryota</taxon>
        <taxon>Viridiplantae</taxon>
        <taxon>Streptophyta</taxon>
        <taxon>Embryophyta</taxon>
        <taxon>Marchantiophyta</taxon>
        <taxon>Marchantiopsida</taxon>
        <taxon>Marchantiidae</taxon>
        <taxon>Marchantiales</taxon>
        <taxon>Marchantiaceae</taxon>
        <taxon>Marchantia</taxon>
    </lineage>
</organism>
<proteinExistence type="predicted"/>
<evidence type="ECO:0000259" key="1">
    <source>
        <dbReference type="Pfam" id="PF07714"/>
    </source>
</evidence>